<dbReference type="AlphaFoldDB" id="A0A8J2P6S2"/>
<dbReference type="EMBL" id="CAJVCH010374895">
    <property type="protein sequence ID" value="CAG7816641.1"/>
    <property type="molecule type" value="Genomic_DNA"/>
</dbReference>
<comment type="similarity">
    <text evidence="1">Belongs to the peptidase S8 family.</text>
</comment>
<sequence>MEPRDEDSDSIFSGSQEDQKTTTVIVSFKGSNLQNIRNKLKTREFSSRTHRIQSLHDDLQDYANEIQGNVLNMLSKYKSASPIEVHQLWISNQVIVKNADLTLVKTLQNMEEVSGVMEDIRFTMDEKFIQQEYSTNNKRTNADETWGIGAIQVPEVWAAGIRGAGIVVADIDTGVRGTHEALRDGFREENGWFDPFGKSPVPKDA</sequence>
<gene>
    <name evidence="2" type="ORF">AFUS01_LOCUS27253</name>
</gene>
<reference evidence="2" key="1">
    <citation type="submission" date="2021-06" db="EMBL/GenBank/DDBJ databases">
        <authorList>
            <person name="Hodson N. C."/>
            <person name="Mongue J. A."/>
            <person name="Jaron S. K."/>
        </authorList>
    </citation>
    <scope>NUCLEOTIDE SEQUENCE</scope>
</reference>
<name>A0A8J2P6S2_9HEXA</name>
<keyword evidence="3" id="KW-1185">Reference proteome</keyword>
<dbReference type="OrthoDB" id="67080at2759"/>
<evidence type="ECO:0000313" key="2">
    <source>
        <dbReference type="EMBL" id="CAG7816641.1"/>
    </source>
</evidence>
<evidence type="ECO:0000313" key="3">
    <source>
        <dbReference type="Proteomes" id="UP000708208"/>
    </source>
</evidence>
<accession>A0A8J2P6S2</accession>
<comment type="caution">
    <text evidence="2">The sequence shown here is derived from an EMBL/GenBank/DDBJ whole genome shotgun (WGS) entry which is preliminary data.</text>
</comment>
<proteinExistence type="inferred from homology"/>
<comment type="caution">
    <text evidence="1">Lacks conserved residue(s) required for the propagation of feature annotation.</text>
</comment>
<organism evidence="2 3">
    <name type="scientific">Allacma fusca</name>
    <dbReference type="NCBI Taxonomy" id="39272"/>
    <lineage>
        <taxon>Eukaryota</taxon>
        <taxon>Metazoa</taxon>
        <taxon>Ecdysozoa</taxon>
        <taxon>Arthropoda</taxon>
        <taxon>Hexapoda</taxon>
        <taxon>Collembola</taxon>
        <taxon>Symphypleona</taxon>
        <taxon>Sminthuridae</taxon>
        <taxon>Allacma</taxon>
    </lineage>
</organism>
<dbReference type="Proteomes" id="UP000708208">
    <property type="component" value="Unassembled WGS sequence"/>
</dbReference>
<evidence type="ECO:0000256" key="1">
    <source>
        <dbReference type="PROSITE-ProRule" id="PRU01240"/>
    </source>
</evidence>
<dbReference type="PROSITE" id="PS51892">
    <property type="entry name" value="SUBTILASE"/>
    <property type="match status" value="1"/>
</dbReference>
<evidence type="ECO:0008006" key="4">
    <source>
        <dbReference type="Google" id="ProtNLM"/>
    </source>
</evidence>
<protein>
    <recommendedName>
        <fullName evidence="4">Subtilisin</fullName>
    </recommendedName>
</protein>
<feature type="non-terminal residue" evidence="2">
    <location>
        <position position="205"/>
    </location>
</feature>